<dbReference type="NCBIfam" id="TIGR00586">
    <property type="entry name" value="mutt"/>
    <property type="match status" value="1"/>
</dbReference>
<keyword evidence="9" id="KW-0234">DNA repair</keyword>
<dbReference type="InterPro" id="IPR036206">
    <property type="entry name" value="ThiamineP_synth_sf"/>
</dbReference>
<dbReference type="InterPro" id="IPR022998">
    <property type="entry name" value="ThiamineP_synth_TenI"/>
</dbReference>
<dbReference type="EC" id="3.6.1.55" evidence="12"/>
<evidence type="ECO:0000256" key="7">
    <source>
        <dbReference type="ARBA" id="ARBA00022801"/>
    </source>
</evidence>
<reference evidence="18 19" key="1">
    <citation type="journal article" date="2020" name="Insects">
        <title>Bacteria Belonging to Pseudomonas typographi sp. nov. from the Bark Beetle Ips typographus Have Genomic Potential to Aid in the Host Ecology.</title>
        <authorList>
            <person name="Peral-Aranega E."/>
            <person name="Saati-Santamaria Z."/>
            <person name="Kolarik M."/>
            <person name="Rivas R."/>
            <person name="Garcia-Fraile P."/>
        </authorList>
    </citation>
    <scope>NUCLEOTIDE SEQUENCE [LARGE SCALE GENOMIC DNA]</scope>
    <source>
        <strain evidence="18 19">CA3A</strain>
    </source>
</reference>
<evidence type="ECO:0000256" key="4">
    <source>
        <dbReference type="ARBA" id="ARBA00022705"/>
    </source>
</evidence>
<dbReference type="PRINTS" id="PR00502">
    <property type="entry name" value="NUDIXFAMILY"/>
</dbReference>
<dbReference type="CDD" id="cd03425">
    <property type="entry name" value="NUDIX_MutT_NudA_like"/>
    <property type="match status" value="1"/>
</dbReference>
<dbReference type="SUPFAM" id="SSF51391">
    <property type="entry name" value="Thiamin phosphate synthase"/>
    <property type="match status" value="1"/>
</dbReference>
<keyword evidence="8" id="KW-0460">Magnesium</keyword>
<dbReference type="NCBIfam" id="NF006530">
    <property type="entry name" value="PRK08999.1"/>
    <property type="match status" value="1"/>
</dbReference>
<dbReference type="PANTHER" id="PTHR47707">
    <property type="entry name" value="8-OXO-DGTP DIPHOSPHATASE"/>
    <property type="match status" value="1"/>
</dbReference>
<keyword evidence="3" id="KW-0515">Mutator protein</keyword>
<evidence type="ECO:0000256" key="5">
    <source>
        <dbReference type="ARBA" id="ARBA00022723"/>
    </source>
</evidence>
<evidence type="ECO:0000256" key="14">
    <source>
        <dbReference type="ARBA" id="ARBA00041592"/>
    </source>
</evidence>
<dbReference type="EMBL" id="JAAOCA010000002">
    <property type="protein sequence ID" value="MBD1597450.1"/>
    <property type="molecule type" value="Genomic_DNA"/>
</dbReference>
<evidence type="ECO:0000256" key="2">
    <source>
        <dbReference type="ARBA" id="ARBA00005582"/>
    </source>
</evidence>
<evidence type="ECO:0000256" key="10">
    <source>
        <dbReference type="ARBA" id="ARBA00035861"/>
    </source>
</evidence>
<evidence type="ECO:0000256" key="6">
    <source>
        <dbReference type="ARBA" id="ARBA00022763"/>
    </source>
</evidence>
<proteinExistence type="inferred from homology"/>
<dbReference type="Proteomes" id="UP000805841">
    <property type="component" value="Unassembled WGS sequence"/>
</dbReference>
<evidence type="ECO:0000256" key="9">
    <source>
        <dbReference type="ARBA" id="ARBA00023204"/>
    </source>
</evidence>
<keyword evidence="7 18" id="KW-0378">Hydrolase</keyword>
<keyword evidence="19" id="KW-1185">Reference proteome</keyword>
<dbReference type="PROSITE" id="PS00893">
    <property type="entry name" value="NUDIX_BOX"/>
    <property type="match status" value="1"/>
</dbReference>
<dbReference type="InterPro" id="IPR020084">
    <property type="entry name" value="NUDIX_hydrolase_CS"/>
</dbReference>
<dbReference type="InterPro" id="IPR013785">
    <property type="entry name" value="Aldolase_TIM"/>
</dbReference>
<dbReference type="Gene3D" id="3.20.20.70">
    <property type="entry name" value="Aldolase class I"/>
    <property type="match status" value="1"/>
</dbReference>
<dbReference type="Pfam" id="PF02581">
    <property type="entry name" value="TMP-TENI"/>
    <property type="match status" value="1"/>
</dbReference>
<name>A0ABR7YW79_9PSED</name>
<dbReference type="InterPro" id="IPR047127">
    <property type="entry name" value="MutT-like"/>
</dbReference>
<dbReference type="InterPro" id="IPR029119">
    <property type="entry name" value="MutY_C"/>
</dbReference>
<keyword evidence="6" id="KW-0227">DNA damage</keyword>
<keyword evidence="5" id="KW-0479">Metal-binding</keyword>
<dbReference type="PROSITE" id="PS51462">
    <property type="entry name" value="NUDIX"/>
    <property type="match status" value="1"/>
</dbReference>
<feature type="domain" description="Nudix hydrolase" evidence="17">
    <location>
        <begin position="1"/>
        <end position="130"/>
    </location>
</feature>
<dbReference type="InterPro" id="IPR015797">
    <property type="entry name" value="NUDIX_hydrolase-like_dom_sf"/>
</dbReference>
<comment type="cofactor">
    <cofactor evidence="1">
        <name>Mg(2+)</name>
        <dbReference type="ChEBI" id="CHEBI:18420"/>
    </cofactor>
</comment>
<evidence type="ECO:0000313" key="19">
    <source>
        <dbReference type="Proteomes" id="UP000805841"/>
    </source>
</evidence>
<evidence type="ECO:0000259" key="17">
    <source>
        <dbReference type="PROSITE" id="PS51462"/>
    </source>
</evidence>
<dbReference type="GO" id="GO:0016787">
    <property type="term" value="F:hydrolase activity"/>
    <property type="evidence" value="ECO:0007669"/>
    <property type="project" value="UniProtKB-KW"/>
</dbReference>
<accession>A0ABR7YW79</accession>
<evidence type="ECO:0000256" key="3">
    <source>
        <dbReference type="ARBA" id="ARBA00022457"/>
    </source>
</evidence>
<dbReference type="RefSeq" id="WP_190416876.1">
    <property type="nucleotide sequence ID" value="NZ_JAAOCA010000002.1"/>
</dbReference>
<dbReference type="Pfam" id="PF14815">
    <property type="entry name" value="NUDIX_4"/>
    <property type="match status" value="1"/>
</dbReference>
<evidence type="ECO:0000256" key="11">
    <source>
        <dbReference type="ARBA" id="ARBA00036904"/>
    </source>
</evidence>
<evidence type="ECO:0000256" key="12">
    <source>
        <dbReference type="ARBA" id="ARBA00038905"/>
    </source>
</evidence>
<dbReference type="InterPro" id="IPR000086">
    <property type="entry name" value="NUDIX_hydrolase_dom"/>
</dbReference>
<organism evidence="18 19">
    <name type="scientific">Pseudomonas typographi</name>
    <dbReference type="NCBI Taxonomy" id="2715964"/>
    <lineage>
        <taxon>Bacteria</taxon>
        <taxon>Pseudomonadati</taxon>
        <taxon>Pseudomonadota</taxon>
        <taxon>Gammaproteobacteria</taxon>
        <taxon>Pseudomonadales</taxon>
        <taxon>Pseudomonadaceae</taxon>
        <taxon>Pseudomonas</taxon>
    </lineage>
</organism>
<comment type="catalytic activity">
    <reaction evidence="10">
        <text>8-oxo-dGTP + H2O = 8-oxo-dGMP + diphosphate + H(+)</text>
        <dbReference type="Rhea" id="RHEA:31575"/>
        <dbReference type="ChEBI" id="CHEBI:15377"/>
        <dbReference type="ChEBI" id="CHEBI:15378"/>
        <dbReference type="ChEBI" id="CHEBI:33019"/>
        <dbReference type="ChEBI" id="CHEBI:63224"/>
        <dbReference type="ChEBI" id="CHEBI:77896"/>
        <dbReference type="EC" id="3.6.1.55"/>
    </reaction>
</comment>
<evidence type="ECO:0000256" key="16">
    <source>
        <dbReference type="ARBA" id="ARBA00042798"/>
    </source>
</evidence>
<comment type="caution">
    <text evidence="18">The sequence shown here is derived from an EMBL/GenBank/DDBJ whole genome shotgun (WGS) entry which is preliminary data.</text>
</comment>
<comment type="catalytic activity">
    <reaction evidence="11">
        <text>8-oxo-GTP + H2O = 8-oxo-GMP + diphosphate + H(+)</text>
        <dbReference type="Rhea" id="RHEA:67616"/>
        <dbReference type="ChEBI" id="CHEBI:15377"/>
        <dbReference type="ChEBI" id="CHEBI:15378"/>
        <dbReference type="ChEBI" id="CHEBI:33019"/>
        <dbReference type="ChEBI" id="CHEBI:143553"/>
        <dbReference type="ChEBI" id="CHEBI:145694"/>
    </reaction>
</comment>
<dbReference type="Gene3D" id="3.90.79.10">
    <property type="entry name" value="Nucleoside Triphosphate Pyrophosphohydrolase"/>
    <property type="match status" value="1"/>
</dbReference>
<dbReference type="CDD" id="cd00564">
    <property type="entry name" value="TMP_TenI"/>
    <property type="match status" value="1"/>
</dbReference>
<evidence type="ECO:0000256" key="13">
    <source>
        <dbReference type="ARBA" id="ARBA00040794"/>
    </source>
</evidence>
<evidence type="ECO:0000256" key="1">
    <source>
        <dbReference type="ARBA" id="ARBA00001946"/>
    </source>
</evidence>
<evidence type="ECO:0000256" key="8">
    <source>
        <dbReference type="ARBA" id="ARBA00022842"/>
    </source>
</evidence>
<evidence type="ECO:0000256" key="15">
    <source>
        <dbReference type="ARBA" id="ARBA00041979"/>
    </source>
</evidence>
<dbReference type="InterPro" id="IPR003561">
    <property type="entry name" value="Mutator_MutT"/>
</dbReference>
<keyword evidence="4" id="KW-0235">DNA replication</keyword>
<sequence length="313" mass="34113">MKRIHVVAAVIRGQDGRLLIARRADTQHQGGLWEFPGGKLEPGEAPRDGLARELMEELGIRVQHARPLITVHHDYPDKHVLLDVWEVTAFSGEPQGAEGQPLAWVLPKALRDYDFPAANAPIIRAATLPAQYLITPDGLQVPALLQGLQQALAAGIGLVQLRAPNMYDPQYRDMAVDAVGLCAGKALLMLKGPMEWTGDFPAAGWQLSAEQLRKYAPHGRPFPKERWLAASCHNAEELELAALMDVDFVTLSPVQPTQTHPEATPLGWEQAQRLIAGFDRPVYVLGGVGPADQARAWSVGAQGVAGIRAFWPV</sequence>
<dbReference type="PANTHER" id="PTHR47707:SF1">
    <property type="entry name" value="NUDIX HYDROLASE FAMILY PROTEIN"/>
    <property type="match status" value="1"/>
</dbReference>
<evidence type="ECO:0000313" key="18">
    <source>
        <dbReference type="EMBL" id="MBD1597450.1"/>
    </source>
</evidence>
<dbReference type="InterPro" id="IPR020476">
    <property type="entry name" value="Nudix_hydrolase"/>
</dbReference>
<dbReference type="SUPFAM" id="SSF55811">
    <property type="entry name" value="Nudix"/>
    <property type="match status" value="1"/>
</dbReference>
<gene>
    <name evidence="18" type="ORF">HAQ05_01800</name>
</gene>
<protein>
    <recommendedName>
        <fullName evidence="13">8-oxo-dGTP diphosphatase</fullName>
        <ecNumber evidence="12">3.6.1.55</ecNumber>
    </recommendedName>
    <alternativeName>
        <fullName evidence="16">7,8-dihydro-8-oxoguanine-triphosphatase</fullName>
    </alternativeName>
    <alternativeName>
        <fullName evidence="15">Mutator protein MutT</fullName>
    </alternativeName>
    <alternativeName>
        <fullName evidence="14">dGTP pyrophosphohydrolase</fullName>
    </alternativeName>
</protein>
<comment type="similarity">
    <text evidence="2">Belongs to the Nudix hydrolase family.</text>
</comment>